<dbReference type="OrthoDB" id="3249502at2"/>
<gene>
    <name evidence="8" type="ORF">I585_03328</name>
    <name evidence="7" type="ORF">UAI_02092</name>
</gene>
<reference evidence="7 9" key="1">
    <citation type="submission" date="2013-02" db="EMBL/GenBank/DDBJ databases">
        <title>The Genome Sequence of Enterococcus malodoratus ATCC_43197.</title>
        <authorList>
            <consortium name="The Broad Institute Genome Sequencing Platform"/>
            <consortium name="The Broad Institute Genome Sequencing Center for Infectious Disease"/>
            <person name="Earl A.M."/>
            <person name="Gilmore M.S."/>
            <person name="Lebreton F."/>
            <person name="Walker B."/>
            <person name="Young S.K."/>
            <person name="Zeng Q."/>
            <person name="Gargeya S."/>
            <person name="Fitzgerald M."/>
            <person name="Haas B."/>
            <person name="Abouelleil A."/>
            <person name="Alvarado L."/>
            <person name="Arachchi H.M."/>
            <person name="Berlin A.M."/>
            <person name="Chapman S.B."/>
            <person name="Dewar J."/>
            <person name="Goldberg J."/>
            <person name="Griggs A."/>
            <person name="Gujja S."/>
            <person name="Hansen M."/>
            <person name="Howarth C."/>
            <person name="Imamovic A."/>
            <person name="Larimer J."/>
            <person name="McCowan C."/>
            <person name="Murphy C."/>
            <person name="Neiman D."/>
            <person name="Pearson M."/>
            <person name="Priest M."/>
            <person name="Roberts A."/>
            <person name="Saif S."/>
            <person name="Shea T."/>
            <person name="Sisk P."/>
            <person name="Sykes S."/>
            <person name="Wortman J."/>
            <person name="Nusbaum C."/>
            <person name="Birren B."/>
        </authorList>
    </citation>
    <scope>NUCLEOTIDE SEQUENCE [LARGE SCALE GENOMIC DNA]</scope>
    <source>
        <strain evidence="7 9">ATCC 43197</strain>
    </source>
</reference>
<accession>R2R1D1</accession>
<dbReference type="EMBL" id="ASWA01000004">
    <property type="protein sequence ID" value="EOT64131.1"/>
    <property type="molecule type" value="Genomic_DNA"/>
</dbReference>
<dbReference type="STRING" id="71451.RV07_GL004298"/>
<keyword evidence="3 6" id="KW-0812">Transmembrane</keyword>
<dbReference type="RefSeq" id="WP_010740927.1">
    <property type="nucleotide sequence ID" value="NZ_KB946250.1"/>
</dbReference>
<dbReference type="Pfam" id="PF01943">
    <property type="entry name" value="Polysacc_synt"/>
    <property type="match status" value="1"/>
</dbReference>
<dbReference type="PANTHER" id="PTHR30250:SF11">
    <property type="entry name" value="O-ANTIGEN TRANSPORTER-RELATED"/>
    <property type="match status" value="1"/>
</dbReference>
<feature type="transmembrane region" description="Helical" evidence="6">
    <location>
        <begin position="12"/>
        <end position="34"/>
    </location>
</feature>
<comment type="subcellular location">
    <subcellularLocation>
        <location evidence="1">Cell membrane</location>
        <topology evidence="1">Multi-pass membrane protein</topology>
    </subcellularLocation>
</comment>
<protein>
    <submittedName>
        <fullName evidence="7">Uncharacterized protein</fullName>
    </submittedName>
</protein>
<evidence type="ECO:0000256" key="1">
    <source>
        <dbReference type="ARBA" id="ARBA00004651"/>
    </source>
</evidence>
<dbReference type="InterPro" id="IPR050833">
    <property type="entry name" value="Poly_Biosynth_Transport"/>
</dbReference>
<dbReference type="Proteomes" id="UP000013783">
    <property type="component" value="Unassembled WGS sequence"/>
</dbReference>
<keyword evidence="4 6" id="KW-1133">Transmembrane helix</keyword>
<sequence length="462" mass="52503">MDKYKKLFNNSIAFAIGNLGSKLITFFMLPLYTYKLTTSDYGTSDLVQTTVSMLLPIVSLNIFDAVLRFVMDDDSNNKEIFTIGCIISNISSLFAIVISVLLFFFGTSYSLYVAIILILQSYQSLFSQYIKAIGKVRDFAINGILLSFITAICNIIMLVPMNLGITGYLLSIIIGLVCSSVFLVIKCNLIKEYDYKYFNFSTLREMFKYSIPLIPNSVAWFATNAINRYFILYIIGTTANGIYAVANKIPTLLSVLNSIFFQSWQLSAIEEFNSSDKELYYSKVFSVYLNFLFLGVSGIMYILKPIMTILVSDQFYSAWKYVPLLLLTVLYSSFSSFFGQYYIAAKRTNGIFFTTLMGAFCNILLNSVLIRKFGLNGAALSSTLSFLIIWIIRWINTRKIVATKVKLNDLILNHLVFFFQYWILFSFSGTSFFILSSIAMFVSIFINSKVILKIVNNLLKKV</sequence>
<dbReference type="EMBL" id="AJAK01000015">
    <property type="protein sequence ID" value="EOH77455.1"/>
    <property type="molecule type" value="Genomic_DNA"/>
</dbReference>
<dbReference type="AlphaFoldDB" id="R2R1D1"/>
<dbReference type="InterPro" id="IPR002797">
    <property type="entry name" value="Polysacc_synth"/>
</dbReference>
<evidence type="ECO:0000256" key="3">
    <source>
        <dbReference type="ARBA" id="ARBA00022692"/>
    </source>
</evidence>
<evidence type="ECO:0000256" key="6">
    <source>
        <dbReference type="SAM" id="Phobius"/>
    </source>
</evidence>
<feature type="transmembrane region" description="Helical" evidence="6">
    <location>
        <begin position="46"/>
        <end position="67"/>
    </location>
</feature>
<evidence type="ECO:0000313" key="8">
    <source>
        <dbReference type="EMBL" id="EOT64131.1"/>
    </source>
</evidence>
<proteinExistence type="predicted"/>
<feature type="transmembrane region" description="Helical" evidence="6">
    <location>
        <begin position="79"/>
        <end position="103"/>
    </location>
</feature>
<feature type="transmembrane region" description="Helical" evidence="6">
    <location>
        <begin position="431"/>
        <end position="452"/>
    </location>
</feature>
<feature type="transmembrane region" description="Helical" evidence="6">
    <location>
        <begin position="323"/>
        <end position="343"/>
    </location>
</feature>
<keyword evidence="10" id="KW-1185">Reference proteome</keyword>
<feature type="transmembrane region" description="Helical" evidence="6">
    <location>
        <begin position="284"/>
        <end position="303"/>
    </location>
</feature>
<feature type="transmembrane region" description="Helical" evidence="6">
    <location>
        <begin position="229"/>
        <end position="246"/>
    </location>
</feature>
<feature type="transmembrane region" description="Helical" evidence="6">
    <location>
        <begin position="350"/>
        <end position="369"/>
    </location>
</feature>
<evidence type="ECO:0000256" key="5">
    <source>
        <dbReference type="ARBA" id="ARBA00023136"/>
    </source>
</evidence>
<feature type="transmembrane region" description="Helical" evidence="6">
    <location>
        <begin position="375"/>
        <end position="395"/>
    </location>
</feature>
<dbReference type="PANTHER" id="PTHR30250">
    <property type="entry name" value="PST FAMILY PREDICTED COLANIC ACID TRANSPORTER"/>
    <property type="match status" value="1"/>
</dbReference>
<comment type="caution">
    <text evidence="7">The sequence shown here is derived from an EMBL/GenBank/DDBJ whole genome shotgun (WGS) entry which is preliminary data.</text>
</comment>
<keyword evidence="2" id="KW-1003">Cell membrane</keyword>
<feature type="transmembrane region" description="Helical" evidence="6">
    <location>
        <begin position="139"/>
        <end position="159"/>
    </location>
</feature>
<evidence type="ECO:0000256" key="2">
    <source>
        <dbReference type="ARBA" id="ARBA00022475"/>
    </source>
</evidence>
<evidence type="ECO:0000313" key="10">
    <source>
        <dbReference type="Proteomes" id="UP000014148"/>
    </source>
</evidence>
<reference evidence="8 10" key="2">
    <citation type="submission" date="2013-03" db="EMBL/GenBank/DDBJ databases">
        <title>The Genome Sequence of Enterococcus malodoratus ATCC_43197 (PacBio/Illumina hybrid assembly).</title>
        <authorList>
            <consortium name="The Broad Institute Genomics Platform"/>
            <consortium name="The Broad Institute Genome Sequencing Center for Infectious Disease"/>
            <person name="Earl A."/>
            <person name="Russ C."/>
            <person name="Gilmore M."/>
            <person name="Surin D."/>
            <person name="Walker B."/>
            <person name="Young S."/>
            <person name="Zeng Q."/>
            <person name="Gargeya S."/>
            <person name="Fitzgerald M."/>
            <person name="Haas B."/>
            <person name="Abouelleil A."/>
            <person name="Allen A.W."/>
            <person name="Alvarado L."/>
            <person name="Arachchi H.M."/>
            <person name="Berlin A.M."/>
            <person name="Chapman S.B."/>
            <person name="Gainer-Dewar J."/>
            <person name="Goldberg J."/>
            <person name="Griggs A."/>
            <person name="Gujja S."/>
            <person name="Hansen M."/>
            <person name="Howarth C."/>
            <person name="Imamovic A."/>
            <person name="Ireland A."/>
            <person name="Larimer J."/>
            <person name="McCowan C."/>
            <person name="Murphy C."/>
            <person name="Pearson M."/>
            <person name="Poon T.W."/>
            <person name="Priest M."/>
            <person name="Roberts A."/>
            <person name="Saif S."/>
            <person name="Shea T."/>
            <person name="Sisk P."/>
            <person name="Sykes S."/>
            <person name="Wortman J."/>
            <person name="Nusbaum C."/>
            <person name="Birren B."/>
        </authorList>
    </citation>
    <scope>NUCLEOTIDE SEQUENCE [LARGE SCALE GENOMIC DNA]</scope>
    <source>
        <strain evidence="8 10">ATCC 43197</strain>
    </source>
</reference>
<dbReference type="eggNOG" id="COG2244">
    <property type="taxonomic scope" value="Bacteria"/>
</dbReference>
<name>R2R1D1_9ENTE</name>
<dbReference type="GO" id="GO:0005886">
    <property type="term" value="C:plasma membrane"/>
    <property type="evidence" value="ECO:0007669"/>
    <property type="project" value="UniProtKB-SubCell"/>
</dbReference>
<keyword evidence="5 6" id="KW-0472">Membrane</keyword>
<dbReference type="PATRIC" id="fig|1158601.3.peg.2063"/>
<dbReference type="Proteomes" id="UP000014148">
    <property type="component" value="Unassembled WGS sequence"/>
</dbReference>
<evidence type="ECO:0000313" key="7">
    <source>
        <dbReference type="EMBL" id="EOH77455.1"/>
    </source>
</evidence>
<evidence type="ECO:0000256" key="4">
    <source>
        <dbReference type="ARBA" id="ARBA00022989"/>
    </source>
</evidence>
<organism evidence="7 9">
    <name type="scientific">Enterococcus malodoratus ATCC 43197</name>
    <dbReference type="NCBI Taxonomy" id="1158601"/>
    <lineage>
        <taxon>Bacteria</taxon>
        <taxon>Bacillati</taxon>
        <taxon>Bacillota</taxon>
        <taxon>Bacilli</taxon>
        <taxon>Lactobacillales</taxon>
        <taxon>Enterococcaceae</taxon>
        <taxon>Enterococcus</taxon>
    </lineage>
</organism>
<feature type="transmembrane region" description="Helical" evidence="6">
    <location>
        <begin position="109"/>
        <end position="127"/>
    </location>
</feature>
<feature type="transmembrane region" description="Helical" evidence="6">
    <location>
        <begin position="165"/>
        <end position="185"/>
    </location>
</feature>
<evidence type="ECO:0000313" key="9">
    <source>
        <dbReference type="Proteomes" id="UP000013783"/>
    </source>
</evidence>